<evidence type="ECO:0000256" key="3">
    <source>
        <dbReference type="ARBA" id="ARBA00023082"/>
    </source>
</evidence>
<dbReference type="InterPro" id="IPR007627">
    <property type="entry name" value="RNA_pol_sigma70_r2"/>
</dbReference>
<dbReference type="AlphaFoldDB" id="A0A1H6DJF2"/>
<keyword evidence="3" id="KW-0731">Sigma factor</keyword>
<dbReference type="GO" id="GO:0016987">
    <property type="term" value="F:sigma factor activity"/>
    <property type="evidence" value="ECO:0007669"/>
    <property type="project" value="UniProtKB-KW"/>
</dbReference>
<evidence type="ECO:0000259" key="5">
    <source>
        <dbReference type="Pfam" id="PF04542"/>
    </source>
</evidence>
<name>A0A1H6DJF2_9GAMM</name>
<evidence type="ECO:0000256" key="1">
    <source>
        <dbReference type="ARBA" id="ARBA00010641"/>
    </source>
</evidence>
<keyword evidence="2" id="KW-0805">Transcription regulation</keyword>
<feature type="domain" description="RNA polymerase sigma factor 70 region 4 type 2" evidence="6">
    <location>
        <begin position="147"/>
        <end position="198"/>
    </location>
</feature>
<keyword evidence="4" id="KW-0804">Transcription</keyword>
<dbReference type="InterPro" id="IPR013325">
    <property type="entry name" value="RNA_pol_sigma_r2"/>
</dbReference>
<dbReference type="Pfam" id="PF08281">
    <property type="entry name" value="Sigma70_r4_2"/>
    <property type="match status" value="1"/>
</dbReference>
<dbReference type="Gene3D" id="1.10.1740.10">
    <property type="match status" value="1"/>
</dbReference>
<sequence length="211" mass="24170">MVLRKAQSFDNDYDNGYHFVSLNNNNSPQATRPIMTTLTTEQRSAQEQIYRSHHGWLHAWLSRRVSCSELAADLAHDTFIRLLRKPRDLQTPGQARSYLKVVAENLCTDMWRRQAVEQAWLDVLSARPEATDISPEEHAVIVETFCEIDAMLQRLPERVGQAFLMSQLEGLTYRQIAMHLGVSERSVKSYMARAMLECVLIEANFNDAALC</sequence>
<dbReference type="GO" id="GO:0006352">
    <property type="term" value="P:DNA-templated transcription initiation"/>
    <property type="evidence" value="ECO:0007669"/>
    <property type="project" value="InterPro"/>
</dbReference>
<dbReference type="InterPro" id="IPR013249">
    <property type="entry name" value="RNA_pol_sigma70_r4_t2"/>
</dbReference>
<dbReference type="NCBIfam" id="TIGR02937">
    <property type="entry name" value="sigma70-ECF"/>
    <property type="match status" value="1"/>
</dbReference>
<feature type="domain" description="RNA polymerase sigma-70 region 2" evidence="5">
    <location>
        <begin position="49"/>
        <end position="115"/>
    </location>
</feature>
<dbReference type="InterPro" id="IPR013324">
    <property type="entry name" value="RNA_pol_sigma_r3/r4-like"/>
</dbReference>
<organism evidence="7 8">
    <name type="scientific">Marinobacterium lutimaris</name>
    <dbReference type="NCBI Taxonomy" id="568106"/>
    <lineage>
        <taxon>Bacteria</taxon>
        <taxon>Pseudomonadati</taxon>
        <taxon>Pseudomonadota</taxon>
        <taxon>Gammaproteobacteria</taxon>
        <taxon>Oceanospirillales</taxon>
        <taxon>Oceanospirillaceae</taxon>
        <taxon>Marinobacterium</taxon>
    </lineage>
</organism>
<evidence type="ECO:0000259" key="6">
    <source>
        <dbReference type="Pfam" id="PF08281"/>
    </source>
</evidence>
<reference evidence="7 8" key="1">
    <citation type="submission" date="2016-10" db="EMBL/GenBank/DDBJ databases">
        <authorList>
            <person name="de Groot N.N."/>
        </authorList>
    </citation>
    <scope>NUCLEOTIDE SEQUENCE [LARGE SCALE GENOMIC DNA]</scope>
    <source>
        <strain evidence="7 8">DSM 22012</strain>
    </source>
</reference>
<comment type="similarity">
    <text evidence="1">Belongs to the sigma-70 factor family. ECF subfamily.</text>
</comment>
<dbReference type="Gene3D" id="1.10.10.10">
    <property type="entry name" value="Winged helix-like DNA-binding domain superfamily/Winged helix DNA-binding domain"/>
    <property type="match status" value="1"/>
</dbReference>
<protein>
    <submittedName>
        <fullName evidence="7">RNA polymerase sigma-70 factor, ECF subfamily</fullName>
    </submittedName>
</protein>
<dbReference type="CDD" id="cd06171">
    <property type="entry name" value="Sigma70_r4"/>
    <property type="match status" value="1"/>
</dbReference>
<dbReference type="SUPFAM" id="SSF88659">
    <property type="entry name" value="Sigma3 and sigma4 domains of RNA polymerase sigma factors"/>
    <property type="match status" value="1"/>
</dbReference>
<evidence type="ECO:0000256" key="2">
    <source>
        <dbReference type="ARBA" id="ARBA00023015"/>
    </source>
</evidence>
<accession>A0A1H6DJF2</accession>
<proteinExistence type="inferred from homology"/>
<dbReference type="Proteomes" id="UP000236745">
    <property type="component" value="Unassembled WGS sequence"/>
</dbReference>
<dbReference type="EMBL" id="FNVQ01000006">
    <property type="protein sequence ID" value="SEG84835.1"/>
    <property type="molecule type" value="Genomic_DNA"/>
</dbReference>
<keyword evidence="8" id="KW-1185">Reference proteome</keyword>
<evidence type="ECO:0000313" key="8">
    <source>
        <dbReference type="Proteomes" id="UP000236745"/>
    </source>
</evidence>
<dbReference type="Pfam" id="PF04542">
    <property type="entry name" value="Sigma70_r2"/>
    <property type="match status" value="1"/>
</dbReference>
<dbReference type="InterPro" id="IPR039425">
    <property type="entry name" value="RNA_pol_sigma-70-like"/>
</dbReference>
<evidence type="ECO:0000256" key="4">
    <source>
        <dbReference type="ARBA" id="ARBA00023163"/>
    </source>
</evidence>
<dbReference type="InterPro" id="IPR014284">
    <property type="entry name" value="RNA_pol_sigma-70_dom"/>
</dbReference>
<evidence type="ECO:0000313" key="7">
    <source>
        <dbReference type="EMBL" id="SEG84835.1"/>
    </source>
</evidence>
<dbReference type="PANTHER" id="PTHR43133:SF63">
    <property type="entry name" value="RNA POLYMERASE SIGMA FACTOR FECI-RELATED"/>
    <property type="match status" value="1"/>
</dbReference>
<dbReference type="SUPFAM" id="SSF88946">
    <property type="entry name" value="Sigma2 domain of RNA polymerase sigma factors"/>
    <property type="match status" value="1"/>
</dbReference>
<dbReference type="PANTHER" id="PTHR43133">
    <property type="entry name" value="RNA POLYMERASE ECF-TYPE SIGMA FACTO"/>
    <property type="match status" value="1"/>
</dbReference>
<dbReference type="GO" id="GO:0003677">
    <property type="term" value="F:DNA binding"/>
    <property type="evidence" value="ECO:0007669"/>
    <property type="project" value="InterPro"/>
</dbReference>
<dbReference type="InterPro" id="IPR036388">
    <property type="entry name" value="WH-like_DNA-bd_sf"/>
</dbReference>
<gene>
    <name evidence="7" type="ORF">SAMN05444390_106190</name>
</gene>